<dbReference type="SMART" id="SM00320">
    <property type="entry name" value="WD40"/>
    <property type="match status" value="4"/>
</dbReference>
<feature type="region of interest" description="Disordered" evidence="7">
    <location>
        <begin position="1450"/>
        <end position="1499"/>
    </location>
</feature>
<evidence type="ECO:0000256" key="5">
    <source>
        <dbReference type="ARBA" id="ARBA00022833"/>
    </source>
</evidence>
<feature type="compositionally biased region" description="Basic and acidic residues" evidence="7">
    <location>
        <begin position="714"/>
        <end position="725"/>
    </location>
</feature>
<sequence length="1499" mass="162033">MPQDPPPAPPLPPQRVQARNAFTRFVQQSFTSYGSRPPSAQQARPDSHRPPLAPRIPGLSSLSSQDASHKTGLDISALHVNQERTHAILAGREILKTVRITGTKCAEETNLRAAIINYASHHQAGAPSAPTRHRDTLEIHDVKWSHGNYSSHIATAAANGKVVLYDLNRTGVELAQLHEHHRQVHKLAFNPHQGYLLLSGSRDATARLWDLRDMKKDVMSCPSRDRYSGQSEGIRDIKWSPTDGVEFAFGTENGVIQRWDYRMNRAPKLKINAHDKTCYAIDWHPDGKHLASASADRSVRIWDFSSDQRRQKPAWIIRTPYPVFNAQWRPPFWSADQEHGVWQCTQLVTAYDRDHPVVHVWDFRRPSLPFREISLYQTAPTDLLWRSRDLLWTVGREGIFTQSDVHFAPKVVDRRNMSSFAVSSTGDLGAFSQQRVRRRASAGYDSDETFTTDGRTKRDPSEKSSLPRSSADDSIDDSFLSSSYKRHHGRTSSNRSTKSISSTPPTSENTGKMLFLSDSLANQRHSFTPNQVAIRGVVPGSINVPLFTFLAQKYNMIAIEDPPTVQSFQNVQRVFDANAEYAQKAGNHRLANSWRVVGQTVSDAVQRRAAANHRRRLEQKPSTPPDKPLPSTTSKNLLTDRKEQELLQIPAVRAIYGADGQAQATADSSSQVPTPIARAINPPKPSTLHGDQNALPDPEHDDVLALPPSLVERPVVDRSAQKGDQDQAGSTSGRQACRPSVAHPSWPLPANDLDDQRALVSSYRAPPRIPLSLEPYGGSPALHGRPDLDRHNSGESFAMFSASTDSRGLSVPDSFASGRSPSHAQDAESLQDRWDHQSSGPAFSSFGNGATSASGPDPYMESPGGFVADVHKGPPPRINFDDSVPDHGNISSSASEQGRVAHEAIAPSITNAQSTANVISSSSEQSRAIHDIETLRKHNQLMRNSSSESDAFTSTQGSFSEASVSNFDLMEASGTIVPDGPADVPSPKAPRPPSLLHEAVSAPAVIETADADSENLALSDFLSKHESADSELSAPFTLIDMLRWLLDFHTNTLSDAQTVSIMLLLISDFLPHTHPLSDASVSTLLNQYADHFHSLNMSPAQIRAILNSQLGPLTRTGINPLQAESILQTYHTQLLSLGLFNAAASLRRVAYPTYPAVYEQALQETQVGLRCVQCKNPINNPNDKTLCENCKGRSAPCPVCWSALPPPDIAPLITPKKRSKSRNKARGHQHSASVSSITIPRSNVRNKAANGGRHSHTPSDASLSISRTATTTTAATSVPGASPIAATAEPRNHVAASSSPTLPPSPPVLYSACATCGHTAHTACLRAWHVDTNISLGACPVSGCLCDCVRGPLRNEKIEALKRRKAGEERGRVRDDSHRVRDSGAAMRAAAIATRGGAGTPAVLGERTGAGGDRIGATLGGGGLGGAGGAAFGAVAGGASTKAMALARIDSGRSESQRGRGMDRDVAGRLETRDDSSAGIATGSGGRRVRLVEPSGKST</sequence>
<protein>
    <submittedName>
        <fullName evidence="8">Uncharacterized protein</fullName>
    </submittedName>
</protein>
<feature type="region of interest" description="Disordered" evidence="7">
    <location>
        <begin position="767"/>
        <end position="895"/>
    </location>
</feature>
<evidence type="ECO:0000313" key="8">
    <source>
        <dbReference type="EMBL" id="KAH7034205.1"/>
    </source>
</evidence>
<dbReference type="EMBL" id="JAGTJR010000037">
    <property type="protein sequence ID" value="KAH7034205.1"/>
    <property type="molecule type" value="Genomic_DNA"/>
</dbReference>
<feature type="compositionally biased region" description="Basic and acidic residues" evidence="7">
    <location>
        <begin position="784"/>
        <end position="793"/>
    </location>
</feature>
<dbReference type="Pfam" id="PF00400">
    <property type="entry name" value="WD40"/>
    <property type="match status" value="2"/>
</dbReference>
<dbReference type="InterPro" id="IPR036322">
    <property type="entry name" value="WD40_repeat_dom_sf"/>
</dbReference>
<proteinExistence type="predicted"/>
<feature type="compositionally biased region" description="Polar residues" evidence="7">
    <location>
        <begin position="29"/>
        <end position="44"/>
    </location>
</feature>
<reference evidence="8 9" key="1">
    <citation type="journal article" date="2021" name="Nat. Commun.">
        <title>Genetic determinants of endophytism in the Arabidopsis root mycobiome.</title>
        <authorList>
            <person name="Mesny F."/>
            <person name="Miyauchi S."/>
            <person name="Thiergart T."/>
            <person name="Pickel B."/>
            <person name="Atanasova L."/>
            <person name="Karlsson M."/>
            <person name="Huettel B."/>
            <person name="Barry K.W."/>
            <person name="Haridas S."/>
            <person name="Chen C."/>
            <person name="Bauer D."/>
            <person name="Andreopoulos W."/>
            <person name="Pangilinan J."/>
            <person name="LaButti K."/>
            <person name="Riley R."/>
            <person name="Lipzen A."/>
            <person name="Clum A."/>
            <person name="Drula E."/>
            <person name="Henrissat B."/>
            <person name="Kohler A."/>
            <person name="Grigoriev I.V."/>
            <person name="Martin F.M."/>
            <person name="Hacquard S."/>
        </authorList>
    </citation>
    <scope>NUCLEOTIDE SEQUENCE [LARGE SCALE GENOMIC DNA]</scope>
    <source>
        <strain evidence="8 9">MPI-SDFR-AT-0080</strain>
    </source>
</reference>
<keyword evidence="2" id="KW-0479">Metal-binding</keyword>
<feature type="compositionally biased region" description="Basic residues" evidence="7">
    <location>
        <begin position="1215"/>
        <end position="1229"/>
    </location>
</feature>
<evidence type="ECO:0000256" key="6">
    <source>
        <dbReference type="PROSITE-ProRule" id="PRU00221"/>
    </source>
</evidence>
<dbReference type="PROSITE" id="PS00678">
    <property type="entry name" value="WD_REPEATS_1"/>
    <property type="match status" value="2"/>
</dbReference>
<keyword evidence="5" id="KW-0862">Zinc</keyword>
<keyword evidence="4" id="KW-0863">Zinc-finger</keyword>
<accession>A0ABQ8FY51</accession>
<evidence type="ECO:0000313" key="9">
    <source>
        <dbReference type="Proteomes" id="UP000774617"/>
    </source>
</evidence>
<gene>
    <name evidence="8" type="ORF">B0J12DRAFT_679031</name>
</gene>
<evidence type="ECO:0000256" key="2">
    <source>
        <dbReference type="ARBA" id="ARBA00022723"/>
    </source>
</evidence>
<feature type="region of interest" description="Disordered" evidence="7">
    <location>
        <begin position="605"/>
        <end position="641"/>
    </location>
</feature>
<feature type="region of interest" description="Disordered" evidence="7">
    <location>
        <begin position="660"/>
        <end position="752"/>
    </location>
</feature>
<feature type="region of interest" description="Disordered" evidence="7">
    <location>
        <begin position="974"/>
        <end position="993"/>
    </location>
</feature>
<feature type="repeat" description="WD" evidence="6">
    <location>
        <begin position="177"/>
        <end position="219"/>
    </location>
</feature>
<keyword evidence="1 6" id="KW-0853">WD repeat</keyword>
<dbReference type="PROSITE" id="PS50294">
    <property type="entry name" value="WD_REPEATS_REGION"/>
    <property type="match status" value="2"/>
</dbReference>
<feature type="compositionally biased region" description="Polar residues" evidence="7">
    <location>
        <begin position="1258"/>
        <end position="1267"/>
    </location>
</feature>
<dbReference type="InterPro" id="IPR001680">
    <property type="entry name" value="WD40_rpt"/>
</dbReference>
<dbReference type="InterPro" id="IPR037590">
    <property type="entry name" value="WDR24"/>
</dbReference>
<keyword evidence="9" id="KW-1185">Reference proteome</keyword>
<evidence type="ECO:0000256" key="4">
    <source>
        <dbReference type="ARBA" id="ARBA00022771"/>
    </source>
</evidence>
<dbReference type="Proteomes" id="UP000774617">
    <property type="component" value="Unassembled WGS sequence"/>
</dbReference>
<evidence type="ECO:0000256" key="7">
    <source>
        <dbReference type="SAM" id="MobiDB-lite"/>
    </source>
</evidence>
<evidence type="ECO:0000256" key="3">
    <source>
        <dbReference type="ARBA" id="ARBA00022737"/>
    </source>
</evidence>
<organism evidence="8 9">
    <name type="scientific">Macrophomina phaseolina</name>
    <dbReference type="NCBI Taxonomy" id="35725"/>
    <lineage>
        <taxon>Eukaryota</taxon>
        <taxon>Fungi</taxon>
        <taxon>Dikarya</taxon>
        <taxon>Ascomycota</taxon>
        <taxon>Pezizomycotina</taxon>
        <taxon>Dothideomycetes</taxon>
        <taxon>Dothideomycetes incertae sedis</taxon>
        <taxon>Botryosphaeriales</taxon>
        <taxon>Botryosphaeriaceae</taxon>
        <taxon>Macrophomina</taxon>
    </lineage>
</organism>
<feature type="compositionally biased region" description="Low complexity" evidence="7">
    <location>
        <begin position="491"/>
        <end position="507"/>
    </location>
</feature>
<feature type="repeat" description="WD" evidence="6">
    <location>
        <begin position="271"/>
        <end position="312"/>
    </location>
</feature>
<feature type="region of interest" description="Disordered" evidence="7">
    <location>
        <begin position="1211"/>
        <end position="1302"/>
    </location>
</feature>
<dbReference type="Gene3D" id="2.130.10.10">
    <property type="entry name" value="YVTN repeat-like/Quinoprotein amine dehydrogenase"/>
    <property type="match status" value="2"/>
</dbReference>
<feature type="compositionally biased region" description="Polar residues" evidence="7">
    <location>
        <begin position="1230"/>
        <end position="1245"/>
    </location>
</feature>
<feature type="compositionally biased region" description="Polar residues" evidence="7">
    <location>
        <begin position="837"/>
        <end position="854"/>
    </location>
</feature>
<evidence type="ECO:0000256" key="1">
    <source>
        <dbReference type="ARBA" id="ARBA00022574"/>
    </source>
</evidence>
<feature type="region of interest" description="Disordered" evidence="7">
    <location>
        <begin position="434"/>
        <end position="512"/>
    </location>
</feature>
<dbReference type="PROSITE" id="PS50082">
    <property type="entry name" value="WD_REPEATS_2"/>
    <property type="match status" value="2"/>
</dbReference>
<feature type="compositionally biased region" description="Polar residues" evidence="7">
    <location>
        <begin position="662"/>
        <end position="673"/>
    </location>
</feature>
<dbReference type="InterPro" id="IPR015943">
    <property type="entry name" value="WD40/YVTN_repeat-like_dom_sf"/>
</dbReference>
<feature type="region of interest" description="Disordered" evidence="7">
    <location>
        <begin position="29"/>
        <end position="68"/>
    </location>
</feature>
<name>A0ABQ8FY51_9PEZI</name>
<dbReference type="InterPro" id="IPR019775">
    <property type="entry name" value="WD40_repeat_CS"/>
</dbReference>
<keyword evidence="3" id="KW-0677">Repeat</keyword>
<dbReference type="PANTHER" id="PTHR46200:SF1">
    <property type="entry name" value="GATOR COMPLEX PROTEIN WDR24"/>
    <property type="match status" value="1"/>
</dbReference>
<feature type="compositionally biased region" description="Basic and acidic residues" evidence="7">
    <location>
        <begin position="1450"/>
        <end position="1476"/>
    </location>
</feature>
<dbReference type="SUPFAM" id="SSF50978">
    <property type="entry name" value="WD40 repeat-like"/>
    <property type="match status" value="1"/>
</dbReference>
<dbReference type="PANTHER" id="PTHR46200">
    <property type="entry name" value="GATOR COMPLEX PROTEIN WDR24"/>
    <property type="match status" value="1"/>
</dbReference>
<comment type="caution">
    <text evidence="8">The sequence shown here is derived from an EMBL/GenBank/DDBJ whole genome shotgun (WGS) entry which is preliminary data.</text>
</comment>